<comment type="similarity">
    <text evidence="4 11">Belongs to the OST1 family.</text>
</comment>
<dbReference type="InterPro" id="IPR007676">
    <property type="entry name" value="Ribophorin_I"/>
</dbReference>
<comment type="pathway">
    <text evidence="3 11">Protein modification; protein glycosylation.</text>
</comment>
<dbReference type="RefSeq" id="XP_017769904.1">
    <property type="nucleotide sequence ID" value="XM_017914415.1"/>
</dbReference>
<keyword evidence="6 11" id="KW-0812">Transmembrane</keyword>
<evidence type="ECO:0000256" key="9">
    <source>
        <dbReference type="ARBA" id="ARBA00022989"/>
    </source>
</evidence>
<dbReference type="PANTHER" id="PTHR21049">
    <property type="entry name" value="RIBOPHORIN I"/>
    <property type="match status" value="1"/>
</dbReference>
<evidence type="ECO:0000256" key="6">
    <source>
        <dbReference type="ARBA" id="ARBA00022692"/>
    </source>
</evidence>
<evidence type="ECO:0000256" key="4">
    <source>
        <dbReference type="ARBA" id="ARBA00008905"/>
    </source>
</evidence>
<dbReference type="GeneID" id="108557762"/>
<keyword evidence="10 11" id="KW-0472">Membrane</keyword>
<gene>
    <name evidence="13" type="primary">LOC108557762</name>
</gene>
<evidence type="ECO:0000313" key="13">
    <source>
        <dbReference type="RefSeq" id="XP_017769904.1"/>
    </source>
</evidence>
<keyword evidence="8 11" id="KW-0256">Endoplasmic reticulum</keyword>
<evidence type="ECO:0000256" key="10">
    <source>
        <dbReference type="ARBA" id="ARBA00023136"/>
    </source>
</evidence>
<protein>
    <recommendedName>
        <fullName evidence="5 11">Dolichyl-diphosphooligosaccharide--protein glycosyltransferase subunit 1</fullName>
    </recommendedName>
</protein>
<organism evidence="12 13">
    <name type="scientific">Nicrophorus vespilloides</name>
    <name type="common">Boreal carrion beetle</name>
    <dbReference type="NCBI Taxonomy" id="110193"/>
    <lineage>
        <taxon>Eukaryota</taxon>
        <taxon>Metazoa</taxon>
        <taxon>Ecdysozoa</taxon>
        <taxon>Arthropoda</taxon>
        <taxon>Hexapoda</taxon>
        <taxon>Insecta</taxon>
        <taxon>Pterygota</taxon>
        <taxon>Neoptera</taxon>
        <taxon>Endopterygota</taxon>
        <taxon>Coleoptera</taxon>
        <taxon>Polyphaga</taxon>
        <taxon>Staphyliniformia</taxon>
        <taxon>Silphidae</taxon>
        <taxon>Nicrophorinae</taxon>
        <taxon>Nicrophorus</taxon>
    </lineage>
</organism>
<sequence>MTIGSKMVVIAFISFLLIIGVRSEFVNTFVDRRVNLETQLIRVWTTVRFIRHGSESENIYEYLIDDYEAQHYVRFTDRDGSILDHKLMNDETVHVNLSNEQDLFHVEEVFWNCIVVLQKRKPFRKPDYIRYIGNIYYYSRYTTLRYNVKYVIDTHYYVNIEPHVVNNYTSEYKFTNPLAALSKKRIEFEIITSKPLIHVISLERIIDVSHYGRISIHERVVLQNNGAKVIGSYKPTAKEWFYTFLPSSAEDVHLYDTLGVRYNWKFVPNENYTSIEFRSRFPLLGGWKYSYDLSYTVPSYEYLYVTDEARYLLKMRVFDHVLNDAIIDSFVTKVILPENSVNYDVLKPDGFPSDISEETTITTLSCFGRKTVVIAGGSVIENHIDDFIIEYSIGWINMLRVPLKLSLWLYIAFICIIFTIRFSAWISLK</sequence>
<feature type="signal peptide" evidence="11">
    <location>
        <begin position="1"/>
        <end position="23"/>
    </location>
</feature>
<evidence type="ECO:0000256" key="2">
    <source>
        <dbReference type="ARBA" id="ARBA00004115"/>
    </source>
</evidence>
<comment type="subunit">
    <text evidence="11">Component of the oligosaccharyltransferase (OST) complex.</text>
</comment>
<evidence type="ECO:0000256" key="8">
    <source>
        <dbReference type="ARBA" id="ARBA00022824"/>
    </source>
</evidence>
<evidence type="ECO:0000256" key="1">
    <source>
        <dbReference type="ARBA" id="ARBA00002791"/>
    </source>
</evidence>
<feature type="transmembrane region" description="Helical" evidence="11">
    <location>
        <begin position="407"/>
        <end position="428"/>
    </location>
</feature>
<evidence type="ECO:0000256" key="5">
    <source>
        <dbReference type="ARBA" id="ARBA00017611"/>
    </source>
</evidence>
<accession>A0ABM1M5Q4</accession>
<name>A0ABM1M5Q4_NICVS</name>
<reference evidence="13" key="1">
    <citation type="submission" date="2025-08" db="UniProtKB">
        <authorList>
            <consortium name="RefSeq"/>
        </authorList>
    </citation>
    <scope>IDENTIFICATION</scope>
    <source>
        <tissue evidence="13">Whole Larva</tissue>
    </source>
</reference>
<keyword evidence="12" id="KW-1185">Reference proteome</keyword>
<evidence type="ECO:0000313" key="12">
    <source>
        <dbReference type="Proteomes" id="UP000695000"/>
    </source>
</evidence>
<dbReference type="Proteomes" id="UP000695000">
    <property type="component" value="Unplaced"/>
</dbReference>
<dbReference type="Pfam" id="PF04597">
    <property type="entry name" value="Ribophorin_I"/>
    <property type="match status" value="1"/>
</dbReference>
<feature type="chain" id="PRO_5044953327" description="Dolichyl-diphosphooligosaccharide--protein glycosyltransferase subunit 1" evidence="11">
    <location>
        <begin position="24"/>
        <end position="429"/>
    </location>
</feature>
<evidence type="ECO:0000256" key="11">
    <source>
        <dbReference type="RuleBase" id="RU361143"/>
    </source>
</evidence>
<keyword evidence="9 11" id="KW-1133">Transmembrane helix</keyword>
<proteinExistence type="inferred from homology"/>
<comment type="subcellular location">
    <subcellularLocation>
        <location evidence="2 11">Endoplasmic reticulum membrane</location>
        <topology evidence="2 11">Single-pass type I membrane protein</topology>
    </subcellularLocation>
</comment>
<keyword evidence="7 11" id="KW-0732">Signal</keyword>
<evidence type="ECO:0000256" key="7">
    <source>
        <dbReference type="ARBA" id="ARBA00022729"/>
    </source>
</evidence>
<dbReference type="PANTHER" id="PTHR21049:SF0">
    <property type="entry name" value="DOLICHYL-DIPHOSPHOOLIGOSACCHARIDE--PROTEIN GLYCOSYLTRANSFERASE SUBUNIT 1"/>
    <property type="match status" value="1"/>
</dbReference>
<comment type="function">
    <text evidence="1 11">Subunit of the oligosaccharyl transferase (OST) complex that catalyzes the initial transfer of a defined glycan (Glc(3)Man(9)GlcNAc(2) in eukaryotes) from the lipid carrier dolichol-pyrophosphate to an asparagine residue within an Asn-X-Ser/Thr consensus motif in nascent polypeptide chains, the first step in protein N-glycosylation. N-glycosylation occurs cotranslationally and the complex associates with the Sec61 complex at the channel-forming translocon complex that mediates protein translocation across the endoplasmic reticulum (ER). All subunits are required for a maximal enzyme activity.</text>
</comment>
<evidence type="ECO:0000256" key="3">
    <source>
        <dbReference type="ARBA" id="ARBA00004922"/>
    </source>
</evidence>